<protein>
    <submittedName>
        <fullName evidence="1">Ester cyclase</fullName>
    </submittedName>
</protein>
<dbReference type="Pfam" id="PF07366">
    <property type="entry name" value="SnoaL"/>
    <property type="match status" value="1"/>
</dbReference>
<dbReference type="SUPFAM" id="SSF54427">
    <property type="entry name" value="NTF2-like"/>
    <property type="match status" value="1"/>
</dbReference>
<dbReference type="InterPro" id="IPR032710">
    <property type="entry name" value="NTF2-like_dom_sf"/>
</dbReference>
<organism evidence="1">
    <name type="scientific">Bradyrhizobium sp. LLZ17</name>
    <dbReference type="NCBI Taxonomy" id="3239388"/>
    <lineage>
        <taxon>Bacteria</taxon>
        <taxon>Pseudomonadati</taxon>
        <taxon>Pseudomonadota</taxon>
        <taxon>Alphaproteobacteria</taxon>
        <taxon>Hyphomicrobiales</taxon>
        <taxon>Nitrobacteraceae</taxon>
        <taxon>Bradyrhizobium</taxon>
    </lineage>
</organism>
<dbReference type="PANTHER" id="PTHR38436">
    <property type="entry name" value="POLYKETIDE CYCLASE SNOAL-LIKE DOMAIN"/>
    <property type="match status" value="1"/>
</dbReference>
<proteinExistence type="predicted"/>
<dbReference type="GO" id="GO:0030638">
    <property type="term" value="P:polyketide metabolic process"/>
    <property type="evidence" value="ECO:0007669"/>
    <property type="project" value="InterPro"/>
</dbReference>
<gene>
    <name evidence="1" type="ORF">AB8Z38_02390</name>
</gene>
<dbReference type="AlphaFoldDB" id="A0AB39XKB1"/>
<sequence length="138" mass="15466">MNAIASRVEEARQRWNEGDLPGYLRLYDETIKLHGYAPEPMSKADVSGFYQQIWSSFGDPPPLEFHEVMTDGDLYCCRFTMTGLHRGSFMGVATTGRPIVLPGITMMRFSGDRVVERWSSADFLGLMIQLGGLTPPKS</sequence>
<dbReference type="Gene3D" id="3.10.450.50">
    <property type="match status" value="1"/>
</dbReference>
<name>A0AB39XKB1_9BRAD</name>
<dbReference type="RefSeq" id="WP_369722931.1">
    <property type="nucleotide sequence ID" value="NZ_CP165734.1"/>
</dbReference>
<dbReference type="PANTHER" id="PTHR38436:SF1">
    <property type="entry name" value="ESTER CYCLASE"/>
    <property type="match status" value="1"/>
</dbReference>
<evidence type="ECO:0000313" key="1">
    <source>
        <dbReference type="EMBL" id="XDV58408.1"/>
    </source>
</evidence>
<dbReference type="InterPro" id="IPR009959">
    <property type="entry name" value="Cyclase_SnoaL-like"/>
</dbReference>
<reference evidence="1" key="1">
    <citation type="submission" date="2024-08" db="EMBL/GenBank/DDBJ databases">
        <authorList>
            <person name="Chaddad Z."/>
            <person name="Lamrabet M."/>
            <person name="Bouhnik O."/>
            <person name="Alami S."/>
            <person name="Wipf D."/>
            <person name="Courty P.E."/>
            <person name="Missbah El Idrissi M."/>
        </authorList>
    </citation>
    <scope>NUCLEOTIDE SEQUENCE</scope>
    <source>
        <strain evidence="1">LLZ17</strain>
    </source>
</reference>
<accession>A0AB39XKB1</accession>
<dbReference type="EMBL" id="CP165734">
    <property type="protein sequence ID" value="XDV58408.1"/>
    <property type="molecule type" value="Genomic_DNA"/>
</dbReference>